<gene>
    <name evidence="3" type="ORF">FHR34_002587</name>
</gene>
<evidence type="ECO:0000259" key="2">
    <source>
        <dbReference type="Pfam" id="PF13349"/>
    </source>
</evidence>
<sequence>MSQWTVSEPDRIAIDGAVNALHVRIMGGAVNVVAAEGPARLEVTELEGEPLQVTLVDGVLTVTYPNLSWADFSEQLKSVEAVKGLFGSLRRKRRAVVSLTIPAEAEVKVGTVTAEATVSGVLGGTSVYGVAGGITLVGLGGQVSAKSVSGDVDAQSVTGELTVNSVSGELTVISSTPDSLHANTVGGAVTLDLAGTGPAKVKINTVSGDVAVRLPQPADTTVEAGSTNGQFSSAFEELTVGGSWGAKKLSGTLGAGTGRLQVATVSGAISVLRRPETEDEVPSLVKELTSAEPKDAEPKDAAPKDGEQA</sequence>
<keyword evidence="4" id="KW-1185">Reference proteome</keyword>
<dbReference type="AlphaFoldDB" id="A0A7W7VVD7"/>
<dbReference type="EMBL" id="JACHJV010000001">
    <property type="protein sequence ID" value="MBB4923594.1"/>
    <property type="molecule type" value="Genomic_DNA"/>
</dbReference>
<reference evidence="3 4" key="1">
    <citation type="submission" date="2020-08" db="EMBL/GenBank/DDBJ databases">
        <title>Sequencing the genomes of 1000 actinobacteria strains.</title>
        <authorList>
            <person name="Klenk H.-P."/>
        </authorList>
    </citation>
    <scope>NUCLEOTIDE SEQUENCE [LARGE SCALE GENOMIC DNA]</scope>
    <source>
        <strain evidence="3 4">DSM 41654</strain>
    </source>
</reference>
<accession>A0A7W7VVD7</accession>
<organism evidence="3 4">
    <name type="scientific">Kitasatospora kifunensis</name>
    <name type="common">Streptomyces kifunensis</name>
    <dbReference type="NCBI Taxonomy" id="58351"/>
    <lineage>
        <taxon>Bacteria</taxon>
        <taxon>Bacillati</taxon>
        <taxon>Actinomycetota</taxon>
        <taxon>Actinomycetes</taxon>
        <taxon>Kitasatosporales</taxon>
        <taxon>Streptomycetaceae</taxon>
        <taxon>Kitasatospora</taxon>
    </lineage>
</organism>
<evidence type="ECO:0000313" key="4">
    <source>
        <dbReference type="Proteomes" id="UP000540506"/>
    </source>
</evidence>
<protein>
    <recommendedName>
        <fullName evidence="2">DUF4097 domain-containing protein</fullName>
    </recommendedName>
</protein>
<feature type="region of interest" description="Disordered" evidence="1">
    <location>
        <begin position="274"/>
        <end position="309"/>
    </location>
</feature>
<comment type="caution">
    <text evidence="3">The sequence shown here is derived from an EMBL/GenBank/DDBJ whole genome shotgun (WGS) entry which is preliminary data.</text>
</comment>
<feature type="compositionally biased region" description="Basic and acidic residues" evidence="1">
    <location>
        <begin position="292"/>
        <end position="309"/>
    </location>
</feature>
<proteinExistence type="predicted"/>
<dbReference type="RefSeq" id="WP_184935682.1">
    <property type="nucleotide sequence ID" value="NZ_JACHJV010000001.1"/>
</dbReference>
<dbReference type="Proteomes" id="UP000540506">
    <property type="component" value="Unassembled WGS sequence"/>
</dbReference>
<feature type="domain" description="DUF4097" evidence="2">
    <location>
        <begin position="131"/>
        <end position="271"/>
    </location>
</feature>
<dbReference type="Pfam" id="PF13349">
    <property type="entry name" value="DUF4097"/>
    <property type="match status" value="1"/>
</dbReference>
<dbReference type="InterPro" id="IPR025164">
    <property type="entry name" value="Toastrack_DUF4097"/>
</dbReference>
<evidence type="ECO:0000313" key="3">
    <source>
        <dbReference type="EMBL" id="MBB4923594.1"/>
    </source>
</evidence>
<evidence type="ECO:0000256" key="1">
    <source>
        <dbReference type="SAM" id="MobiDB-lite"/>
    </source>
</evidence>
<name>A0A7W7VVD7_KITKI</name>